<dbReference type="RefSeq" id="XP_062703730.1">
    <property type="nucleotide sequence ID" value="XM_062847746.1"/>
</dbReference>
<dbReference type="Pfam" id="PF17921">
    <property type="entry name" value="Integrase_H2C2"/>
    <property type="match status" value="1"/>
</dbReference>
<organism evidence="3 4">
    <name type="scientific">Aedes albopictus</name>
    <name type="common">Asian tiger mosquito</name>
    <name type="synonym">Stegomyia albopicta</name>
    <dbReference type="NCBI Taxonomy" id="7160"/>
    <lineage>
        <taxon>Eukaryota</taxon>
        <taxon>Metazoa</taxon>
        <taxon>Ecdysozoa</taxon>
        <taxon>Arthropoda</taxon>
        <taxon>Hexapoda</taxon>
        <taxon>Insecta</taxon>
        <taxon>Pterygota</taxon>
        <taxon>Neoptera</taxon>
        <taxon>Endopterygota</taxon>
        <taxon>Diptera</taxon>
        <taxon>Nematocera</taxon>
        <taxon>Culicoidea</taxon>
        <taxon>Culicidae</taxon>
        <taxon>Culicinae</taxon>
        <taxon>Aedini</taxon>
        <taxon>Aedes</taxon>
        <taxon>Stegomyia</taxon>
    </lineage>
</organism>
<dbReference type="Pfam" id="PF18701">
    <property type="entry name" value="DUF5641"/>
    <property type="match status" value="1"/>
</dbReference>
<evidence type="ECO:0000313" key="3">
    <source>
        <dbReference type="EnsemblMetazoa" id="AALFPA23_016755.P24449"/>
    </source>
</evidence>
<dbReference type="EnsemblMetazoa" id="AALFPA23_016755.R24449">
    <property type="protein sequence ID" value="AALFPA23_016755.P24449"/>
    <property type="gene ID" value="AALFPA23_016755"/>
</dbReference>
<dbReference type="InterPro" id="IPR012337">
    <property type="entry name" value="RNaseH-like_sf"/>
</dbReference>
<dbReference type="SUPFAM" id="SSF53098">
    <property type="entry name" value="Ribonuclease H-like"/>
    <property type="match status" value="1"/>
</dbReference>
<dbReference type="PROSITE" id="PS50994">
    <property type="entry name" value="INTEGRASE"/>
    <property type="match status" value="1"/>
</dbReference>
<feature type="domain" description="Integrase catalytic" evidence="2">
    <location>
        <begin position="273"/>
        <end position="467"/>
    </location>
</feature>
<sequence>MIDNWHYVKSAENPADLVSRGTTVKKFLGSKRQFWLNGPTVLTEDDYPNLPIEEDAAALAEEVKKICLTQTTAKPVEDYIEGFRHHNSFRRTRRHFALINRAINNFMAESQSLKARGRFAERRIGPLTVEDLEEGLNLAIRIMQLVRYPEEAHSIRETKKIKPIGKFQHVKPRLINGLIHVTGRLSQADVPFTQKMPILIPNNHPFAKVIIEHIHRELLHAGAEVVLVQFRKKYWMRNMRKTVQGVLNRCVLCVRNRPKQFTQQMGQLPHPRVNPSPAFTHTGVDLCGPFTVTAGTKSRTKSVVYVCIFICLATKAIHLEVVENQSAGAFISALVRFTSLRGRPEVIYSDNGRNFVGASRELSQLRKIYNKELFQHNIIDLAAEKGINFSFIPPRSPNFGGLWEANIKTAKRLFKGAGRGAQFSLTELQTLFHQIAAIMNSRPLTVALTNVEALEPLTPAHFLIGRPIYTMPLPAEEEESININVRWKRVNHQAQQFWKRWREDYLHQLRNYTKWNNQQRNLEVGEIVLIGNDHVPVANWPMGIVTEVFKGPDDIVRVATIRTATGTYKRNVRVLAPLPIEVERSSEDSVTNKEAVEEFVTRADNNTTIQPTDGEMEEDQPPSASERIWDGRLRPKGGRKWR</sequence>
<feature type="region of interest" description="Disordered" evidence="1">
    <location>
        <begin position="600"/>
        <end position="642"/>
    </location>
</feature>
<dbReference type="Proteomes" id="UP000069940">
    <property type="component" value="Unassembled WGS sequence"/>
</dbReference>
<dbReference type="InterPro" id="IPR001584">
    <property type="entry name" value="Integrase_cat-core"/>
</dbReference>
<dbReference type="GeneID" id="134286170"/>
<keyword evidence="4" id="KW-1185">Reference proteome</keyword>
<dbReference type="Gene3D" id="1.10.340.70">
    <property type="match status" value="1"/>
</dbReference>
<dbReference type="InterPro" id="IPR041588">
    <property type="entry name" value="Integrase_H2C2"/>
</dbReference>
<dbReference type="Gene3D" id="3.30.420.10">
    <property type="entry name" value="Ribonuclease H-like superfamily/Ribonuclease H"/>
    <property type="match status" value="1"/>
</dbReference>
<evidence type="ECO:0000313" key="4">
    <source>
        <dbReference type="Proteomes" id="UP000069940"/>
    </source>
</evidence>
<reference evidence="4" key="1">
    <citation type="journal article" date="2015" name="Proc. Natl. Acad. Sci. U.S.A.">
        <title>Genome sequence of the Asian Tiger mosquito, Aedes albopictus, reveals insights into its biology, genetics, and evolution.</title>
        <authorList>
            <person name="Chen X.G."/>
            <person name="Jiang X."/>
            <person name="Gu J."/>
            <person name="Xu M."/>
            <person name="Wu Y."/>
            <person name="Deng Y."/>
            <person name="Zhang C."/>
            <person name="Bonizzoni M."/>
            <person name="Dermauw W."/>
            <person name="Vontas J."/>
            <person name="Armbruster P."/>
            <person name="Huang X."/>
            <person name="Yang Y."/>
            <person name="Zhang H."/>
            <person name="He W."/>
            <person name="Peng H."/>
            <person name="Liu Y."/>
            <person name="Wu K."/>
            <person name="Chen J."/>
            <person name="Lirakis M."/>
            <person name="Topalis P."/>
            <person name="Van Leeuwen T."/>
            <person name="Hall A.B."/>
            <person name="Jiang X."/>
            <person name="Thorpe C."/>
            <person name="Mueller R.L."/>
            <person name="Sun C."/>
            <person name="Waterhouse R.M."/>
            <person name="Yan G."/>
            <person name="Tu Z.J."/>
            <person name="Fang X."/>
            <person name="James A.A."/>
        </authorList>
    </citation>
    <scope>NUCLEOTIDE SEQUENCE [LARGE SCALE GENOMIC DNA]</scope>
    <source>
        <strain evidence="4">Foshan</strain>
    </source>
</reference>
<dbReference type="InterPro" id="IPR036397">
    <property type="entry name" value="RNaseH_sf"/>
</dbReference>
<dbReference type="InterPro" id="IPR040676">
    <property type="entry name" value="DUF5641"/>
</dbReference>
<name>A0ABM1ZB01_AEDAL</name>
<reference evidence="3" key="2">
    <citation type="submission" date="2025-05" db="UniProtKB">
        <authorList>
            <consortium name="EnsemblMetazoa"/>
        </authorList>
    </citation>
    <scope>IDENTIFICATION</scope>
    <source>
        <strain evidence="3">Foshan</strain>
    </source>
</reference>
<evidence type="ECO:0000259" key="2">
    <source>
        <dbReference type="PROSITE" id="PS50994"/>
    </source>
</evidence>
<accession>A0ABM1ZB01</accession>
<dbReference type="PANTHER" id="PTHR47331:SF1">
    <property type="entry name" value="GAG-LIKE PROTEIN"/>
    <property type="match status" value="1"/>
</dbReference>
<protein>
    <recommendedName>
        <fullName evidence="2">Integrase catalytic domain-containing protein</fullName>
    </recommendedName>
</protein>
<dbReference type="PANTHER" id="PTHR47331">
    <property type="entry name" value="PHD-TYPE DOMAIN-CONTAINING PROTEIN"/>
    <property type="match status" value="1"/>
</dbReference>
<evidence type="ECO:0000256" key="1">
    <source>
        <dbReference type="SAM" id="MobiDB-lite"/>
    </source>
</evidence>
<dbReference type="Pfam" id="PF00665">
    <property type="entry name" value="rve"/>
    <property type="match status" value="1"/>
</dbReference>
<proteinExistence type="predicted"/>